<evidence type="ECO:0000313" key="3">
    <source>
        <dbReference type="Proteomes" id="UP000265520"/>
    </source>
</evidence>
<dbReference type="Proteomes" id="UP000265520">
    <property type="component" value="Unassembled WGS sequence"/>
</dbReference>
<proteinExistence type="predicted"/>
<dbReference type="AlphaFoldDB" id="A0A392R868"/>
<reference evidence="2 3" key="1">
    <citation type="journal article" date="2018" name="Front. Plant Sci.">
        <title>Red Clover (Trifolium pratense) and Zigzag Clover (T. medium) - A Picture of Genomic Similarities and Differences.</title>
        <authorList>
            <person name="Dluhosova J."/>
            <person name="Istvanek J."/>
            <person name="Nedelnik J."/>
            <person name="Repkova J."/>
        </authorList>
    </citation>
    <scope>NUCLEOTIDE SEQUENCE [LARGE SCALE GENOMIC DNA]</scope>
    <source>
        <strain evidence="3">cv. 10/8</strain>
        <tissue evidence="2">Leaf</tissue>
    </source>
</reference>
<evidence type="ECO:0000256" key="1">
    <source>
        <dbReference type="SAM" id="MobiDB-lite"/>
    </source>
</evidence>
<accession>A0A392R868</accession>
<feature type="compositionally biased region" description="Polar residues" evidence="1">
    <location>
        <begin position="1"/>
        <end position="14"/>
    </location>
</feature>
<dbReference type="EMBL" id="LXQA010198648">
    <property type="protein sequence ID" value="MCI32783.1"/>
    <property type="molecule type" value="Genomic_DNA"/>
</dbReference>
<organism evidence="2 3">
    <name type="scientific">Trifolium medium</name>
    <dbReference type="NCBI Taxonomy" id="97028"/>
    <lineage>
        <taxon>Eukaryota</taxon>
        <taxon>Viridiplantae</taxon>
        <taxon>Streptophyta</taxon>
        <taxon>Embryophyta</taxon>
        <taxon>Tracheophyta</taxon>
        <taxon>Spermatophyta</taxon>
        <taxon>Magnoliopsida</taxon>
        <taxon>eudicotyledons</taxon>
        <taxon>Gunneridae</taxon>
        <taxon>Pentapetalae</taxon>
        <taxon>rosids</taxon>
        <taxon>fabids</taxon>
        <taxon>Fabales</taxon>
        <taxon>Fabaceae</taxon>
        <taxon>Papilionoideae</taxon>
        <taxon>50 kb inversion clade</taxon>
        <taxon>NPAAA clade</taxon>
        <taxon>Hologalegina</taxon>
        <taxon>IRL clade</taxon>
        <taxon>Trifolieae</taxon>
        <taxon>Trifolium</taxon>
    </lineage>
</organism>
<keyword evidence="3" id="KW-1185">Reference proteome</keyword>
<sequence>MQSLQIQQLPSTLRPSPLEPLRKKSTNAATAAKPKSSKRFTRVSAAVTT</sequence>
<protein>
    <submittedName>
        <fullName evidence="2">3-oxoacyl-(Acyl carrier) synthase II</fullName>
    </submittedName>
</protein>
<name>A0A392R868_9FABA</name>
<feature type="region of interest" description="Disordered" evidence="1">
    <location>
        <begin position="1"/>
        <end position="49"/>
    </location>
</feature>
<evidence type="ECO:0000313" key="2">
    <source>
        <dbReference type="EMBL" id="MCI32783.1"/>
    </source>
</evidence>
<comment type="caution">
    <text evidence="2">The sequence shown here is derived from an EMBL/GenBank/DDBJ whole genome shotgun (WGS) entry which is preliminary data.</text>
</comment>
<feature type="non-terminal residue" evidence="2">
    <location>
        <position position="49"/>
    </location>
</feature>